<dbReference type="OrthoDB" id="498125at2759"/>
<dbReference type="InParanoid" id="A0A5J5F2B0"/>
<evidence type="ECO:0000256" key="2">
    <source>
        <dbReference type="ARBA" id="ARBA00023002"/>
    </source>
</evidence>
<keyword evidence="3" id="KW-1133">Transmembrane helix</keyword>
<sequence length="339" mass="36473">MDLTRPADLAAANGKTVLITGGASGLGEGMVRRFAKAGANVIVADLAGSKGEALVEELRKETENWNHHFIPCDVTSWAQQCALFTRALALSPSKRLHSVIANAGVGEVGDFLKPSPASDRQPPEPDLTTLDVNLKGVIFTTKLALHHFRAKSPGGEEEEDQHLLLIGSMASFADSPGVVSLYAASKHAVLALFRTLRLHPGNENKQVRFNIVCPYFVATPIIPTMGRVMLSGVELARAEDVVEAAARLVCDVRAKGKCLVVAPRGVGGILEMETASMKDVEAFTRRVVGALNAQGHMQTLARWSVDMVRIFGVKVVAVFGAVAAAVAWWWWCMVCKQRV</sequence>
<keyword evidence="5" id="KW-1185">Reference proteome</keyword>
<dbReference type="Gene3D" id="3.40.50.720">
    <property type="entry name" value="NAD(P)-binding Rossmann-like Domain"/>
    <property type="match status" value="1"/>
</dbReference>
<dbReference type="InterPro" id="IPR002347">
    <property type="entry name" value="SDR_fam"/>
</dbReference>
<dbReference type="PANTHER" id="PTHR44229">
    <property type="entry name" value="15-HYDROXYPROSTAGLANDIN DEHYDROGENASE [NAD(+)]"/>
    <property type="match status" value="1"/>
</dbReference>
<gene>
    <name evidence="4" type="ORF">FN846DRAFT_775692</name>
</gene>
<comment type="similarity">
    <text evidence="1">Belongs to the short-chain dehydrogenases/reductases (SDR) family.</text>
</comment>
<keyword evidence="2" id="KW-0560">Oxidoreductase</keyword>
<evidence type="ECO:0000313" key="4">
    <source>
        <dbReference type="EMBL" id="KAA8910032.1"/>
    </source>
</evidence>
<organism evidence="4 5">
    <name type="scientific">Sphaerosporella brunnea</name>
    <dbReference type="NCBI Taxonomy" id="1250544"/>
    <lineage>
        <taxon>Eukaryota</taxon>
        <taxon>Fungi</taxon>
        <taxon>Dikarya</taxon>
        <taxon>Ascomycota</taxon>
        <taxon>Pezizomycotina</taxon>
        <taxon>Pezizomycetes</taxon>
        <taxon>Pezizales</taxon>
        <taxon>Pyronemataceae</taxon>
        <taxon>Sphaerosporella</taxon>
    </lineage>
</organism>
<comment type="caution">
    <text evidence="4">The sequence shown here is derived from an EMBL/GenBank/DDBJ whole genome shotgun (WGS) entry which is preliminary data.</text>
</comment>
<keyword evidence="3" id="KW-0812">Transmembrane</keyword>
<dbReference type="InterPro" id="IPR036291">
    <property type="entry name" value="NAD(P)-bd_dom_sf"/>
</dbReference>
<dbReference type="EMBL" id="VXIS01000051">
    <property type="protein sequence ID" value="KAA8910032.1"/>
    <property type="molecule type" value="Genomic_DNA"/>
</dbReference>
<feature type="transmembrane region" description="Helical" evidence="3">
    <location>
        <begin position="311"/>
        <end position="331"/>
    </location>
</feature>
<protein>
    <recommendedName>
        <fullName evidence="6">NAD(P)-binding protein</fullName>
    </recommendedName>
</protein>
<evidence type="ECO:0000313" key="5">
    <source>
        <dbReference type="Proteomes" id="UP000326924"/>
    </source>
</evidence>
<dbReference type="GO" id="GO:0016616">
    <property type="term" value="F:oxidoreductase activity, acting on the CH-OH group of donors, NAD or NADP as acceptor"/>
    <property type="evidence" value="ECO:0007669"/>
    <property type="project" value="TreeGrafter"/>
</dbReference>
<dbReference type="AlphaFoldDB" id="A0A5J5F2B0"/>
<evidence type="ECO:0008006" key="6">
    <source>
        <dbReference type="Google" id="ProtNLM"/>
    </source>
</evidence>
<dbReference type="PANTHER" id="PTHR44229:SF4">
    <property type="entry name" value="15-HYDROXYPROSTAGLANDIN DEHYDROGENASE [NAD(+)]"/>
    <property type="match status" value="1"/>
</dbReference>
<dbReference type="Proteomes" id="UP000326924">
    <property type="component" value="Unassembled WGS sequence"/>
</dbReference>
<evidence type="ECO:0000256" key="1">
    <source>
        <dbReference type="ARBA" id="ARBA00006484"/>
    </source>
</evidence>
<dbReference type="Pfam" id="PF00106">
    <property type="entry name" value="adh_short"/>
    <property type="match status" value="1"/>
</dbReference>
<dbReference type="PRINTS" id="PR00081">
    <property type="entry name" value="GDHRDH"/>
</dbReference>
<proteinExistence type="inferred from homology"/>
<reference evidence="4 5" key="1">
    <citation type="submission" date="2019-09" db="EMBL/GenBank/DDBJ databases">
        <title>Draft genome of the ectomycorrhizal ascomycete Sphaerosporella brunnea.</title>
        <authorList>
            <consortium name="DOE Joint Genome Institute"/>
            <person name="Benucci G.M."/>
            <person name="Marozzi G."/>
            <person name="Antonielli L."/>
            <person name="Sanchez S."/>
            <person name="Marco P."/>
            <person name="Wang X."/>
            <person name="Falini L.B."/>
            <person name="Barry K."/>
            <person name="Haridas S."/>
            <person name="Lipzen A."/>
            <person name="Labutti K."/>
            <person name="Grigoriev I.V."/>
            <person name="Murat C."/>
            <person name="Martin F."/>
            <person name="Albertini E."/>
            <person name="Donnini D."/>
            <person name="Bonito G."/>
        </authorList>
    </citation>
    <scope>NUCLEOTIDE SEQUENCE [LARGE SCALE GENOMIC DNA]</scope>
    <source>
        <strain evidence="4 5">Sb_GMNB300</strain>
    </source>
</reference>
<keyword evidence="3" id="KW-0472">Membrane</keyword>
<dbReference type="SUPFAM" id="SSF51735">
    <property type="entry name" value="NAD(P)-binding Rossmann-fold domains"/>
    <property type="match status" value="1"/>
</dbReference>
<evidence type="ECO:0000256" key="3">
    <source>
        <dbReference type="SAM" id="Phobius"/>
    </source>
</evidence>
<accession>A0A5J5F2B0</accession>
<name>A0A5J5F2B0_9PEZI</name>
<dbReference type="GO" id="GO:0005737">
    <property type="term" value="C:cytoplasm"/>
    <property type="evidence" value="ECO:0007669"/>
    <property type="project" value="TreeGrafter"/>
</dbReference>